<dbReference type="FunFam" id="3.30.710.10:FF:000136">
    <property type="entry name" value="BTB-POZ and math domain 1"/>
    <property type="match status" value="1"/>
</dbReference>
<dbReference type="Pfam" id="PF24570">
    <property type="entry name" value="BACK_BPM_SPOP"/>
    <property type="match status" value="1"/>
</dbReference>
<name>A0AAU9NEC2_9ASTR</name>
<evidence type="ECO:0000259" key="6">
    <source>
        <dbReference type="PROSITE" id="PS50144"/>
    </source>
</evidence>
<dbReference type="InterPro" id="IPR034090">
    <property type="entry name" value="BPM_C"/>
</dbReference>
<dbReference type="CDD" id="cd14736">
    <property type="entry name" value="BACK_AtBPM-like"/>
    <property type="match status" value="1"/>
</dbReference>
<dbReference type="InterPro" id="IPR045005">
    <property type="entry name" value="BPM1-6"/>
</dbReference>
<dbReference type="EMBL" id="CAKMRJ010004445">
    <property type="protein sequence ID" value="CAH1436197.1"/>
    <property type="molecule type" value="Genomic_DNA"/>
</dbReference>
<dbReference type="InterPro" id="IPR002083">
    <property type="entry name" value="MATH/TRAF_dom"/>
</dbReference>
<dbReference type="PANTHER" id="PTHR26379:SF229">
    <property type="entry name" value="BTB_POZ AND MATH DOMAIN-CONTAINING PROTEIN 5-RELATED"/>
    <property type="match status" value="1"/>
</dbReference>
<dbReference type="PROSITE" id="PS50144">
    <property type="entry name" value="MATH"/>
    <property type="match status" value="1"/>
</dbReference>
<accession>A0AAU9NEC2</accession>
<dbReference type="SMART" id="SM00061">
    <property type="entry name" value="MATH"/>
    <property type="match status" value="1"/>
</dbReference>
<dbReference type="Gene3D" id="1.25.40.420">
    <property type="match status" value="1"/>
</dbReference>
<dbReference type="CDD" id="cd18280">
    <property type="entry name" value="BTB_POZ_BPM_plant"/>
    <property type="match status" value="1"/>
</dbReference>
<dbReference type="Pfam" id="PF22486">
    <property type="entry name" value="MATH_2"/>
    <property type="match status" value="1"/>
</dbReference>
<dbReference type="Gene3D" id="2.60.210.10">
    <property type="entry name" value="Apoptosis, Tumor Necrosis Factor Receptor Associated Protein 2, Chain A"/>
    <property type="match status" value="1"/>
</dbReference>
<feature type="domain" description="BTB" evidence="5">
    <location>
        <begin position="194"/>
        <end position="260"/>
    </location>
</feature>
<comment type="caution">
    <text evidence="7">The sequence shown here is derived from an EMBL/GenBank/DDBJ whole genome shotgun (WGS) entry which is preliminary data.</text>
</comment>
<dbReference type="AlphaFoldDB" id="A0AAU9NEC2"/>
<dbReference type="PROSITE" id="PS50097">
    <property type="entry name" value="BTB"/>
    <property type="match status" value="1"/>
</dbReference>
<dbReference type="PANTHER" id="PTHR26379">
    <property type="entry name" value="BTB/POZ AND MATH DOMAIN-CONTAINING PROTEIN 1"/>
    <property type="match status" value="1"/>
</dbReference>
<feature type="domain" description="MATH" evidence="6">
    <location>
        <begin position="24"/>
        <end position="158"/>
    </location>
</feature>
<evidence type="ECO:0000256" key="3">
    <source>
        <dbReference type="ARBA" id="ARBA00010846"/>
    </source>
</evidence>
<feature type="region of interest" description="Disordered" evidence="4">
    <location>
        <begin position="365"/>
        <end position="405"/>
    </location>
</feature>
<dbReference type="SUPFAM" id="SSF54695">
    <property type="entry name" value="POZ domain"/>
    <property type="match status" value="1"/>
</dbReference>
<gene>
    <name evidence="7" type="ORF">LVIROSA_LOCUS22584</name>
</gene>
<dbReference type="SUPFAM" id="SSF49599">
    <property type="entry name" value="TRAF domain-like"/>
    <property type="match status" value="1"/>
</dbReference>
<evidence type="ECO:0000256" key="2">
    <source>
        <dbReference type="ARBA" id="ARBA00004906"/>
    </source>
</evidence>
<dbReference type="Gene3D" id="3.30.710.10">
    <property type="entry name" value="Potassium Channel Kv1.1, Chain A"/>
    <property type="match status" value="1"/>
</dbReference>
<dbReference type="Pfam" id="PF00651">
    <property type="entry name" value="BTB"/>
    <property type="match status" value="1"/>
</dbReference>
<sequence>MSDNEKNALVNSPTSSRSITETVNGSHHFVIQGYSLAKGMGIGKHIASDNFTIGGYQWAIYFYPDGKNPEDNSTYVSVFIALASEGTDVRALFELTLVDQSGKEKHKIHSHFDRSLESGPYTLKYRGSMWGYKRFYRRALLESSDYLKDDCLRINCTVGVVVSAVDCPRLHSIKVPESDIGSHFGMLLDNKEGSDVVFNVSGQKFHAHKLVLAARSPVFRSVFFKQDGDEHDEIDVADMEPKVFKAMLHFIYRDALMEDELGSSCFSETCVSDSLIAKLLAAADKYDLGRLRRMCESHLCKGISVNSVGRALALADRYHATELKAVCLRFAAENLAAVMRSDGFEYLKEKCPKLQSELLKTVAGCEDDDCSSNSGGGRGGGKSRSVCGQLSDGGDTNGRRVRQRT</sequence>
<feature type="region of interest" description="Disordered" evidence="4">
    <location>
        <begin position="1"/>
        <end position="20"/>
    </location>
</feature>
<dbReference type="InterPro" id="IPR000210">
    <property type="entry name" value="BTB/POZ_dom"/>
</dbReference>
<reference evidence="7 8" key="1">
    <citation type="submission" date="2022-01" db="EMBL/GenBank/DDBJ databases">
        <authorList>
            <person name="Xiong W."/>
            <person name="Schranz E."/>
        </authorList>
    </citation>
    <scope>NUCLEOTIDE SEQUENCE [LARGE SCALE GENOMIC DNA]</scope>
</reference>
<dbReference type="SMART" id="SM00225">
    <property type="entry name" value="BTB"/>
    <property type="match status" value="1"/>
</dbReference>
<keyword evidence="8" id="KW-1185">Reference proteome</keyword>
<comment type="pathway">
    <text evidence="2">Protein modification; protein ubiquitination.</text>
</comment>
<dbReference type="InterPro" id="IPR008974">
    <property type="entry name" value="TRAF-like"/>
</dbReference>
<dbReference type="InterPro" id="IPR056423">
    <property type="entry name" value="BACK_BPM_SPOP"/>
</dbReference>
<dbReference type="FunFam" id="2.60.210.10:FF:000012">
    <property type="entry name" value="BTB/POZ and MATH domain-containing protein 4"/>
    <property type="match status" value="1"/>
</dbReference>
<evidence type="ECO:0000256" key="4">
    <source>
        <dbReference type="SAM" id="MobiDB-lite"/>
    </source>
</evidence>
<dbReference type="InterPro" id="IPR011333">
    <property type="entry name" value="SKP1/BTB/POZ_sf"/>
</dbReference>
<dbReference type="CDD" id="cd00121">
    <property type="entry name" value="MATH"/>
    <property type="match status" value="1"/>
</dbReference>
<comment type="function">
    <text evidence="1">May act as a substrate-specific adapter of an E3 ubiquitin-protein ligase complex (CUL3-RBX1-BTB) which mediates the ubiquitination and subsequent proteasomal degradation of target proteins.</text>
</comment>
<evidence type="ECO:0008006" key="9">
    <source>
        <dbReference type="Google" id="ProtNLM"/>
    </source>
</evidence>
<dbReference type="Proteomes" id="UP001157418">
    <property type="component" value="Unassembled WGS sequence"/>
</dbReference>
<evidence type="ECO:0000313" key="8">
    <source>
        <dbReference type="Proteomes" id="UP001157418"/>
    </source>
</evidence>
<comment type="similarity">
    <text evidence="3">Belongs to the Tdpoz family.</text>
</comment>
<evidence type="ECO:0000313" key="7">
    <source>
        <dbReference type="EMBL" id="CAH1436197.1"/>
    </source>
</evidence>
<protein>
    <recommendedName>
        <fullName evidence="9">BTB/POZ and MATH domain-containing protein 4</fullName>
    </recommendedName>
</protein>
<evidence type="ECO:0000259" key="5">
    <source>
        <dbReference type="PROSITE" id="PS50097"/>
    </source>
</evidence>
<dbReference type="GO" id="GO:0071472">
    <property type="term" value="P:cellular response to salt stress"/>
    <property type="evidence" value="ECO:0007669"/>
    <property type="project" value="UniProtKB-ARBA"/>
</dbReference>
<proteinExistence type="inferred from homology"/>
<dbReference type="GO" id="GO:0016567">
    <property type="term" value="P:protein ubiquitination"/>
    <property type="evidence" value="ECO:0007669"/>
    <property type="project" value="InterPro"/>
</dbReference>
<evidence type="ECO:0000256" key="1">
    <source>
        <dbReference type="ARBA" id="ARBA00002668"/>
    </source>
</evidence>
<feature type="compositionally biased region" description="Polar residues" evidence="4">
    <location>
        <begin position="7"/>
        <end position="20"/>
    </location>
</feature>
<organism evidence="7 8">
    <name type="scientific">Lactuca virosa</name>
    <dbReference type="NCBI Taxonomy" id="75947"/>
    <lineage>
        <taxon>Eukaryota</taxon>
        <taxon>Viridiplantae</taxon>
        <taxon>Streptophyta</taxon>
        <taxon>Embryophyta</taxon>
        <taxon>Tracheophyta</taxon>
        <taxon>Spermatophyta</taxon>
        <taxon>Magnoliopsida</taxon>
        <taxon>eudicotyledons</taxon>
        <taxon>Gunneridae</taxon>
        <taxon>Pentapetalae</taxon>
        <taxon>asterids</taxon>
        <taxon>campanulids</taxon>
        <taxon>Asterales</taxon>
        <taxon>Asteraceae</taxon>
        <taxon>Cichorioideae</taxon>
        <taxon>Cichorieae</taxon>
        <taxon>Lactucinae</taxon>
        <taxon>Lactuca</taxon>
    </lineage>
</organism>